<gene>
    <name evidence="1" type="ORF">J2S36_000515</name>
</gene>
<dbReference type="PANTHER" id="PTHR43434">
    <property type="entry name" value="PHOSPHOGLYCOLATE PHOSPHATASE"/>
    <property type="match status" value="1"/>
</dbReference>
<dbReference type="InterPro" id="IPR023198">
    <property type="entry name" value="PGP-like_dom2"/>
</dbReference>
<proteinExistence type="predicted"/>
<dbReference type="EC" id="3.1.3.18" evidence="1"/>
<keyword evidence="1" id="KW-0378">Hydrolase</keyword>
<reference evidence="1 2" key="1">
    <citation type="submission" date="2023-07" db="EMBL/GenBank/DDBJ databases">
        <title>Sequencing the genomes of 1000 actinobacteria strains.</title>
        <authorList>
            <person name="Klenk H.-P."/>
        </authorList>
    </citation>
    <scope>NUCLEOTIDE SEQUENCE [LARGE SCALE GENOMIC DNA]</scope>
    <source>
        <strain evidence="1 2">DSM 15539</strain>
    </source>
</reference>
<organism evidence="1 2">
    <name type="scientific">Arcanobacterium hippocoleae</name>
    <dbReference type="NCBI Taxonomy" id="149017"/>
    <lineage>
        <taxon>Bacteria</taxon>
        <taxon>Bacillati</taxon>
        <taxon>Actinomycetota</taxon>
        <taxon>Actinomycetes</taxon>
        <taxon>Actinomycetales</taxon>
        <taxon>Actinomycetaceae</taxon>
        <taxon>Arcanobacterium</taxon>
    </lineage>
</organism>
<dbReference type="InterPro" id="IPR023214">
    <property type="entry name" value="HAD_sf"/>
</dbReference>
<dbReference type="Gene3D" id="1.10.150.240">
    <property type="entry name" value="Putative phosphatase, domain 2"/>
    <property type="match status" value="1"/>
</dbReference>
<dbReference type="SFLD" id="SFLDS00003">
    <property type="entry name" value="Haloacid_Dehalogenase"/>
    <property type="match status" value="1"/>
</dbReference>
<dbReference type="InterPro" id="IPR036412">
    <property type="entry name" value="HAD-like_sf"/>
</dbReference>
<dbReference type="InterPro" id="IPR050155">
    <property type="entry name" value="HAD-like_hydrolase_sf"/>
</dbReference>
<dbReference type="GO" id="GO:0008967">
    <property type="term" value="F:phosphoglycolate phosphatase activity"/>
    <property type="evidence" value="ECO:0007669"/>
    <property type="project" value="UniProtKB-EC"/>
</dbReference>
<evidence type="ECO:0000313" key="2">
    <source>
        <dbReference type="Proteomes" id="UP001266099"/>
    </source>
</evidence>
<evidence type="ECO:0000313" key="1">
    <source>
        <dbReference type="EMBL" id="MDR6938972.1"/>
    </source>
</evidence>
<sequence length="227" mass="25096">MKKLKAILFDLDGTVTDSAEIVSTSMQEMYLARTGKQLPVESFYKYLGPPLPWSFADLGAQPDEIPQWIAEYRDRYLKRMPQTPLFPGIKELLAQLVDAGYALGVATSKQTKYAIEVCDYTEVSTYFTEIYGASADGRLSSKALVVESALAGFTERKIIDPAPELDSTGFRTDVVMVGDRIHDIAGAKEHQVRTILVGWGKASQDERAQAWAIANTPAELIQLINSL</sequence>
<protein>
    <submittedName>
        <fullName evidence="1">Phosphoglycolate phosphatase</fullName>
        <ecNumber evidence="1">3.1.3.18</ecNumber>
    </submittedName>
</protein>
<dbReference type="RefSeq" id="WP_309955218.1">
    <property type="nucleotide sequence ID" value="NZ_CP136414.1"/>
</dbReference>
<dbReference type="Pfam" id="PF13419">
    <property type="entry name" value="HAD_2"/>
    <property type="match status" value="1"/>
</dbReference>
<comment type="caution">
    <text evidence="1">The sequence shown here is derived from an EMBL/GenBank/DDBJ whole genome shotgun (WGS) entry which is preliminary data.</text>
</comment>
<dbReference type="SFLD" id="SFLDG01129">
    <property type="entry name" value="C1.5:_HAD__Beta-PGM__Phosphata"/>
    <property type="match status" value="1"/>
</dbReference>
<dbReference type="Proteomes" id="UP001266099">
    <property type="component" value="Unassembled WGS sequence"/>
</dbReference>
<dbReference type="EMBL" id="JAVDUJ010000001">
    <property type="protein sequence ID" value="MDR6938972.1"/>
    <property type="molecule type" value="Genomic_DNA"/>
</dbReference>
<name>A0ABU1T0S8_9ACTO</name>
<dbReference type="InterPro" id="IPR041492">
    <property type="entry name" value="HAD_2"/>
</dbReference>
<accession>A0ABU1T0S8</accession>
<dbReference type="PANTHER" id="PTHR43434:SF20">
    <property type="entry name" value="5'-NUCLEOTIDASE"/>
    <property type="match status" value="1"/>
</dbReference>
<keyword evidence="2" id="KW-1185">Reference proteome</keyword>
<dbReference type="Gene3D" id="3.40.50.1000">
    <property type="entry name" value="HAD superfamily/HAD-like"/>
    <property type="match status" value="1"/>
</dbReference>
<dbReference type="SUPFAM" id="SSF56784">
    <property type="entry name" value="HAD-like"/>
    <property type="match status" value="1"/>
</dbReference>